<dbReference type="PANTHER" id="PTHR21373">
    <property type="entry name" value="GLUCOSE REPRESSIBLE PROTEIN MAK10"/>
    <property type="match status" value="1"/>
</dbReference>
<dbReference type="Pfam" id="PF04112">
    <property type="entry name" value="Mak10"/>
    <property type="match status" value="1"/>
</dbReference>
<proteinExistence type="inferred from homology"/>
<dbReference type="PANTHER" id="PTHR21373:SF0">
    <property type="entry name" value="N-ALPHA-ACETYLTRANSFERASE 35, NATC AUXILIARY SUBUNIT"/>
    <property type="match status" value="1"/>
</dbReference>
<dbReference type="OrthoDB" id="269405at2759"/>
<reference evidence="8" key="1">
    <citation type="journal article" date="2009" name="Genome Res.">
        <title>Comparative genomic analyses of the human fungal pathogens Coccidioides and their relatives.</title>
        <authorList>
            <person name="Sharpton T.J."/>
            <person name="Stajich J.E."/>
            <person name="Rounsley S.D."/>
            <person name="Gardner M.J."/>
            <person name="Wortman J.R."/>
            <person name="Jordar V.S."/>
            <person name="Maiti R."/>
            <person name="Kodira C.D."/>
            <person name="Neafsey D.E."/>
            <person name="Zeng Q."/>
            <person name="Hung C.-Y."/>
            <person name="McMahan C."/>
            <person name="Muszewska A."/>
            <person name="Grynberg M."/>
            <person name="Mandel M.A."/>
            <person name="Kellner E.M."/>
            <person name="Barker B.M."/>
            <person name="Galgiani J.N."/>
            <person name="Orbach M.J."/>
            <person name="Kirkland T.N."/>
            <person name="Cole G.T."/>
            <person name="Henn M.R."/>
            <person name="Birren B.W."/>
            <person name="Taylor J.W."/>
        </authorList>
    </citation>
    <scope>NUCLEOTIDE SEQUENCE [LARGE SCALE GENOMIC DNA]</scope>
    <source>
        <strain evidence="8">RS</strain>
    </source>
</reference>
<feature type="compositionally biased region" description="Basic and acidic residues" evidence="4">
    <location>
        <begin position="696"/>
        <end position="707"/>
    </location>
</feature>
<feature type="domain" description="NAA35-like N-terminal" evidence="5">
    <location>
        <begin position="34"/>
        <end position="211"/>
    </location>
</feature>
<name>A0A0E1S1U1_COCIM</name>
<keyword evidence="8" id="KW-1185">Reference proteome</keyword>
<dbReference type="FunCoup" id="A0A0E1S1U1">
    <property type="interactions" value="580"/>
</dbReference>
<accession>A0A0E1S1U1</accession>
<dbReference type="Proteomes" id="UP000001261">
    <property type="component" value="Unassembled WGS sequence"/>
</dbReference>
<evidence type="ECO:0000259" key="5">
    <source>
        <dbReference type="Pfam" id="PF04112"/>
    </source>
</evidence>
<evidence type="ECO:0008006" key="9">
    <source>
        <dbReference type="Google" id="ProtNLM"/>
    </source>
</evidence>
<organism evidence="7 8">
    <name type="scientific">Coccidioides immitis (strain RS)</name>
    <name type="common">Valley fever fungus</name>
    <dbReference type="NCBI Taxonomy" id="246410"/>
    <lineage>
        <taxon>Eukaryota</taxon>
        <taxon>Fungi</taxon>
        <taxon>Dikarya</taxon>
        <taxon>Ascomycota</taxon>
        <taxon>Pezizomycotina</taxon>
        <taxon>Eurotiomycetes</taxon>
        <taxon>Eurotiomycetidae</taxon>
        <taxon>Onygenales</taxon>
        <taxon>Onygenaceae</taxon>
        <taxon>Coccidioides</taxon>
    </lineage>
</organism>
<dbReference type="InParanoid" id="A0A0E1S1U1"/>
<comment type="subcellular location">
    <subcellularLocation>
        <location evidence="1">Cytoplasm</location>
    </subcellularLocation>
</comment>
<evidence type="ECO:0000259" key="6">
    <source>
        <dbReference type="Pfam" id="PF25789"/>
    </source>
</evidence>
<sequence length="796" mass="90425">MRLSKGPPRITSEEMQTRDITEEFTKAASKLETGQLVKDEFFTLFESVGALEIMDSKMDSGYLAPGDTLEDDYDVMRELLPEEVVGIMDQLLCLEVAWHMGHPLSQTLFTSIYLDRLLWPVPSSLEDAQFHRCSQAGGHEPQSNEGDQGGGGGNGADLVSIVLRAYCLALVKACDRVIARVSSEYYYEEEDFVTQLYNRKLLSNVESSKVHALIEDAISWLNDHNQDMYKPVMEALVSRLVFRREFLNALDLDTSVMQCRSTENSQACLDQIRIIEKSMAIGRPVEESFSRKIQRRLASTVPPRPMVRIDPIDAMAFLKRLCQDAIDVQEILDSRSPYDLQKSVWTLQSRKPQPSVYIRSLTQTFLLNEMRVLGTQSIKQFCYNDLIDLVLPWSTLLDKENEDVEIPSDPRFQIAKHMDIFIKRVAQPFIDTYRASCLNRCRIRRTLCHSIIDWDHLQAETEEIDVHLRNLTSEPAVRINGDELTHAYPLSSWVYHQKLRQVRLLLQLGFELSIYSPEELAGLYWYLSHICGTHISHLERIRSCVEAEYQRGIVQAGNATQANMAERKRAFERTFKVIHGYLTELLAIDAFAVALHALYTLILRHNLLPSTYLASSKRYSSEKLRYELRMKPFFSVSLPEPLPFEYFEREVTLSGRNDEQVLKMGLAASAEARKVLEQNLAEGPFLGSESTAGKAPQDEKKNLQSSGLEKDWTRDVKDSLRACIATSIAIGSFKKALLASPAPSSTKSEADTIEPVGPSPKRLNLSVEIPEPGSKGRWHDWWIVPKVSEVLPVRGV</sequence>
<reference evidence="8" key="2">
    <citation type="journal article" date="2010" name="Genome Res.">
        <title>Population genomic sequencing of Coccidioides fungi reveals recent hybridization and transposon control.</title>
        <authorList>
            <person name="Neafsey D.E."/>
            <person name="Barker B.M."/>
            <person name="Sharpton T.J."/>
            <person name="Stajich J.E."/>
            <person name="Park D.J."/>
            <person name="Whiston E."/>
            <person name="Hung C.-Y."/>
            <person name="McMahan C."/>
            <person name="White J."/>
            <person name="Sykes S."/>
            <person name="Heiman D."/>
            <person name="Young S."/>
            <person name="Zeng Q."/>
            <person name="Abouelleil A."/>
            <person name="Aftuck L."/>
            <person name="Bessette D."/>
            <person name="Brown A."/>
            <person name="FitzGerald M."/>
            <person name="Lui A."/>
            <person name="Macdonald J.P."/>
            <person name="Priest M."/>
            <person name="Orbach M.J."/>
            <person name="Galgiani J.N."/>
            <person name="Kirkland T.N."/>
            <person name="Cole G.T."/>
            <person name="Birren B.W."/>
            <person name="Henn M.R."/>
            <person name="Taylor J.W."/>
            <person name="Rounsley S.D."/>
        </authorList>
    </citation>
    <scope>GENOME REANNOTATION</scope>
    <source>
        <strain evidence="8">RS</strain>
    </source>
</reference>
<dbReference type="STRING" id="246410.A0A0E1S1U1"/>
<feature type="region of interest" description="Disordered" evidence="4">
    <location>
        <begin position="686"/>
        <end position="707"/>
    </location>
</feature>
<dbReference type="InterPro" id="IPR007244">
    <property type="entry name" value="Naa35_N"/>
</dbReference>
<dbReference type="RefSeq" id="XP_001242385.2">
    <property type="nucleotide sequence ID" value="XM_001242384.2"/>
</dbReference>
<dbReference type="EMBL" id="GG704912">
    <property type="protein sequence ID" value="EAS30802.2"/>
    <property type="molecule type" value="Genomic_DNA"/>
</dbReference>
<dbReference type="AlphaFoldDB" id="A0A0E1S1U1"/>
<feature type="domain" description="NAA35-like TPR repeats" evidence="6">
    <location>
        <begin position="350"/>
        <end position="681"/>
    </location>
</feature>
<dbReference type="KEGG" id="cim:CIMG_13037"/>
<protein>
    <recommendedName>
        <fullName evidence="9">Amino-acid N-acetyltransferase subunit Mak10</fullName>
    </recommendedName>
</protein>
<dbReference type="GO" id="GO:0031417">
    <property type="term" value="C:NatC complex"/>
    <property type="evidence" value="ECO:0007669"/>
    <property type="project" value="InterPro"/>
</dbReference>
<dbReference type="VEuPathDB" id="FungiDB:CIMG_13037"/>
<evidence type="ECO:0000256" key="4">
    <source>
        <dbReference type="SAM" id="MobiDB-lite"/>
    </source>
</evidence>
<dbReference type="InterPro" id="IPR057982">
    <property type="entry name" value="TPR_NAA35"/>
</dbReference>
<dbReference type="GeneID" id="24164664"/>
<dbReference type="Pfam" id="PF25789">
    <property type="entry name" value="TPR_NAA35"/>
    <property type="match status" value="1"/>
</dbReference>
<evidence type="ECO:0000256" key="3">
    <source>
        <dbReference type="ARBA" id="ARBA00022490"/>
    </source>
</evidence>
<evidence type="ECO:0000256" key="2">
    <source>
        <dbReference type="ARBA" id="ARBA00006289"/>
    </source>
</evidence>
<gene>
    <name evidence="7" type="ORF">CIMG_13037</name>
</gene>
<evidence type="ECO:0000313" key="8">
    <source>
        <dbReference type="Proteomes" id="UP000001261"/>
    </source>
</evidence>
<comment type="similarity">
    <text evidence="2">Belongs to the MAK10 family.</text>
</comment>
<evidence type="ECO:0000313" key="7">
    <source>
        <dbReference type="EMBL" id="EAS30802.2"/>
    </source>
</evidence>
<evidence type="ECO:0000256" key="1">
    <source>
        <dbReference type="ARBA" id="ARBA00004496"/>
    </source>
</evidence>
<dbReference type="OMA" id="QMEWIVQ"/>
<dbReference type="InterPro" id="IPR057983">
    <property type="entry name" value="NAA35-like_N"/>
</dbReference>
<keyword evidence="3" id="KW-0963">Cytoplasm</keyword>
<feature type="region of interest" description="Disordered" evidence="4">
    <location>
        <begin position="132"/>
        <end position="151"/>
    </location>
</feature>